<sequence length="128" mass="13427">VVGDGARVVDTDSGELVSEWLAADGVRISVCAGNSSQLVLAMGGSELVYLRVDQDGVMTEVERVTMDHEIACLGLSPVGVEYPGAKGADAMDMDGQFTENEAHLVTVGLWTDISIRALYLPSLTAAAK</sequence>
<dbReference type="InterPro" id="IPR050358">
    <property type="entry name" value="RSE1/DDB1/CFT1"/>
</dbReference>
<evidence type="ECO:0000313" key="2">
    <source>
        <dbReference type="EMBL" id="KNC69627.1"/>
    </source>
</evidence>
<gene>
    <name evidence="2" type="ORF">SARC_17858</name>
</gene>
<accession>A0A0L0EYU6</accession>
<dbReference type="STRING" id="667725.A0A0L0EYU6"/>
<feature type="domain" description="RSE1/DDB1/CPSF1 second beta-propeller" evidence="1">
    <location>
        <begin position="3"/>
        <end position="122"/>
    </location>
</feature>
<dbReference type="eggNOG" id="KOG1897">
    <property type="taxonomic scope" value="Eukaryota"/>
</dbReference>
<dbReference type="AlphaFoldDB" id="A0A0L0EYU6"/>
<dbReference type="InterPro" id="IPR058543">
    <property type="entry name" value="Beta-prop_RSE1/DDB1/CPSF1_2nd"/>
</dbReference>
<dbReference type="Pfam" id="PF23726">
    <property type="entry name" value="Beta-prop_RSE1_2nd"/>
    <property type="match status" value="1"/>
</dbReference>
<name>A0A0L0EYU6_9EUKA</name>
<dbReference type="EMBL" id="KQ254051">
    <property type="protein sequence ID" value="KNC69627.1"/>
    <property type="molecule type" value="Genomic_DNA"/>
</dbReference>
<dbReference type="RefSeq" id="XP_014143529.1">
    <property type="nucleotide sequence ID" value="XM_014288054.1"/>
</dbReference>
<dbReference type="Proteomes" id="UP000054560">
    <property type="component" value="Unassembled WGS sequence"/>
</dbReference>
<organism evidence="2 3">
    <name type="scientific">Sphaeroforma arctica JP610</name>
    <dbReference type="NCBI Taxonomy" id="667725"/>
    <lineage>
        <taxon>Eukaryota</taxon>
        <taxon>Ichthyosporea</taxon>
        <taxon>Ichthyophonida</taxon>
        <taxon>Sphaeroforma</taxon>
    </lineage>
</organism>
<dbReference type="PANTHER" id="PTHR10644">
    <property type="entry name" value="DNA REPAIR/RNA PROCESSING CPSF FAMILY"/>
    <property type="match status" value="1"/>
</dbReference>
<dbReference type="GeneID" id="25918362"/>
<dbReference type="InterPro" id="IPR015943">
    <property type="entry name" value="WD40/YVTN_repeat-like_dom_sf"/>
</dbReference>
<dbReference type="Gene3D" id="2.130.10.10">
    <property type="entry name" value="YVTN repeat-like/Quinoprotein amine dehydrogenase"/>
    <property type="match status" value="1"/>
</dbReference>
<protein>
    <recommendedName>
        <fullName evidence="1">RSE1/DDB1/CPSF1 second beta-propeller domain-containing protein</fullName>
    </recommendedName>
</protein>
<keyword evidence="3" id="KW-1185">Reference proteome</keyword>
<feature type="non-terminal residue" evidence="2">
    <location>
        <position position="1"/>
    </location>
</feature>
<evidence type="ECO:0000313" key="3">
    <source>
        <dbReference type="Proteomes" id="UP000054560"/>
    </source>
</evidence>
<proteinExistence type="predicted"/>
<dbReference type="OrthoDB" id="433457at2759"/>
<feature type="non-terminal residue" evidence="2">
    <location>
        <position position="128"/>
    </location>
</feature>
<evidence type="ECO:0000259" key="1">
    <source>
        <dbReference type="Pfam" id="PF23726"/>
    </source>
</evidence>
<reference evidence="2 3" key="1">
    <citation type="submission" date="2011-02" db="EMBL/GenBank/DDBJ databases">
        <title>The Genome Sequence of Sphaeroforma arctica JP610.</title>
        <authorList>
            <consortium name="The Broad Institute Genome Sequencing Platform"/>
            <person name="Russ C."/>
            <person name="Cuomo C."/>
            <person name="Young S.K."/>
            <person name="Zeng Q."/>
            <person name="Gargeya S."/>
            <person name="Alvarado L."/>
            <person name="Berlin A."/>
            <person name="Chapman S.B."/>
            <person name="Chen Z."/>
            <person name="Freedman E."/>
            <person name="Gellesch M."/>
            <person name="Goldberg J."/>
            <person name="Griggs A."/>
            <person name="Gujja S."/>
            <person name="Heilman E."/>
            <person name="Heiman D."/>
            <person name="Howarth C."/>
            <person name="Mehta T."/>
            <person name="Neiman D."/>
            <person name="Pearson M."/>
            <person name="Roberts A."/>
            <person name="Saif S."/>
            <person name="Shea T."/>
            <person name="Shenoy N."/>
            <person name="Sisk P."/>
            <person name="Stolte C."/>
            <person name="Sykes S."/>
            <person name="White J."/>
            <person name="Yandava C."/>
            <person name="Burger G."/>
            <person name="Gray M.W."/>
            <person name="Holland P.W.H."/>
            <person name="King N."/>
            <person name="Lang F.B.F."/>
            <person name="Roger A.J."/>
            <person name="Ruiz-Trillo I."/>
            <person name="Haas B."/>
            <person name="Nusbaum C."/>
            <person name="Birren B."/>
        </authorList>
    </citation>
    <scope>NUCLEOTIDE SEQUENCE [LARGE SCALE GENOMIC DNA]</scope>
    <source>
        <strain evidence="2 3">JP610</strain>
    </source>
</reference>